<reference evidence="1" key="1">
    <citation type="submission" date="2022-10" db="EMBL/GenBank/DDBJ databases">
        <title>Culturing micro-colonial fungi from biological soil crusts in the Mojave desert and describing Neophaeococcomyces mojavensis, and introducing the new genera and species Taxawa tesnikishii.</title>
        <authorList>
            <person name="Kurbessoian T."/>
            <person name="Stajich J.E."/>
        </authorList>
    </citation>
    <scope>NUCLEOTIDE SEQUENCE</scope>
    <source>
        <strain evidence="1">TK_41</strain>
    </source>
</reference>
<gene>
    <name evidence="1" type="ORF">H2200_012551</name>
</gene>
<dbReference type="Proteomes" id="UP001172673">
    <property type="component" value="Unassembled WGS sequence"/>
</dbReference>
<protein>
    <submittedName>
        <fullName evidence="1">Uncharacterized protein</fullName>
    </submittedName>
</protein>
<comment type="caution">
    <text evidence="1">The sequence shown here is derived from an EMBL/GenBank/DDBJ whole genome shotgun (WGS) entry which is preliminary data.</text>
</comment>
<dbReference type="EMBL" id="JAPDRK010000024">
    <property type="protein sequence ID" value="KAJ9602771.1"/>
    <property type="molecule type" value="Genomic_DNA"/>
</dbReference>
<evidence type="ECO:0000313" key="1">
    <source>
        <dbReference type="EMBL" id="KAJ9602771.1"/>
    </source>
</evidence>
<accession>A0AA38WX44</accession>
<dbReference type="AlphaFoldDB" id="A0AA38WX44"/>
<name>A0AA38WX44_9EURO</name>
<sequence>MTRPKGSELVFLISNTPYRDARSIALEQSRARSHAARVSHPSAKSSQLAAKAKALQQARRLMQKGRHDSDSDTLSPEPMLRVIPVDTLYWLPYHKEATTYQAFDYFAKVVAPSLHPLYEILEITNPFTLFIFGFITESESFCHASIARLLSSIDEAQNHSIDATARLMTFHQTKAIRLLRQEVEKAIVPTNAMLATILYLIVNEVGLSVSLPRVDRADLHAVGRWPVRVGRHAQEAPY</sequence>
<keyword evidence="2" id="KW-1185">Reference proteome</keyword>
<organism evidence="1 2">
    <name type="scientific">Cladophialophora chaetospira</name>
    <dbReference type="NCBI Taxonomy" id="386627"/>
    <lineage>
        <taxon>Eukaryota</taxon>
        <taxon>Fungi</taxon>
        <taxon>Dikarya</taxon>
        <taxon>Ascomycota</taxon>
        <taxon>Pezizomycotina</taxon>
        <taxon>Eurotiomycetes</taxon>
        <taxon>Chaetothyriomycetidae</taxon>
        <taxon>Chaetothyriales</taxon>
        <taxon>Herpotrichiellaceae</taxon>
        <taxon>Cladophialophora</taxon>
    </lineage>
</organism>
<proteinExistence type="predicted"/>
<dbReference type="InterPro" id="IPR021858">
    <property type="entry name" value="Fun_TF"/>
</dbReference>
<dbReference type="Pfam" id="PF11951">
    <property type="entry name" value="Fungal_trans_2"/>
    <property type="match status" value="1"/>
</dbReference>
<evidence type="ECO:0000313" key="2">
    <source>
        <dbReference type="Proteomes" id="UP001172673"/>
    </source>
</evidence>